<feature type="compositionally biased region" description="Low complexity" evidence="1">
    <location>
        <begin position="319"/>
        <end position="337"/>
    </location>
</feature>
<evidence type="ECO:0000256" key="1">
    <source>
        <dbReference type="SAM" id="MobiDB-lite"/>
    </source>
</evidence>
<feature type="non-terminal residue" evidence="2">
    <location>
        <position position="397"/>
    </location>
</feature>
<proteinExistence type="predicted"/>
<feature type="compositionally biased region" description="Low complexity" evidence="1">
    <location>
        <begin position="55"/>
        <end position="82"/>
    </location>
</feature>
<dbReference type="EMBL" id="CADCTL010000219">
    <property type="protein sequence ID" value="CAA9270978.1"/>
    <property type="molecule type" value="Genomic_DNA"/>
</dbReference>
<reference evidence="2" key="1">
    <citation type="submission" date="2020-02" db="EMBL/GenBank/DDBJ databases">
        <authorList>
            <person name="Meier V. D."/>
        </authorList>
    </citation>
    <scope>NUCLEOTIDE SEQUENCE</scope>
    <source>
        <strain evidence="2">AVDCRST_MAG04</strain>
    </source>
</reference>
<sequence length="397" mass="40563">GGPALQRHRPRLHDAGHGAASTAGSARPRSWAAKRFGYDPRDAAQGPEGDGIPGGARPARADAAVARPAGAAVRLRGSAGRGDAARRGGPHRGAHRPAGLGRAAPGCHSGGRTALGWLPGRRPRPRGGSRDALRQPAEPGARPARQGDRLRLGHLGAGRGRTALPARLRPDGRGHRGGGGRGHHRRARQRPGGVSARLLPRRPADPLLERSAAAAGSFAACAFGEHSARLRRRPPLVDRRAAHRHGAGGRPVLDRPDPDRHALGGRVGRHRGAPGFHPDRRAGVGRRAGGVAGPGTGSAPGAAGGGPLRRHPGARGQRGDAAGAVARGEPPAGAAPGCAAHLGAAVRAVGRGARRPARGGDAGRRPPGLRRGLVGSRRRQRCRSRRRTPEGKGTGGV</sequence>
<feature type="compositionally biased region" description="Basic residues" evidence="1">
    <location>
        <begin position="1"/>
        <end position="11"/>
    </location>
</feature>
<dbReference type="AlphaFoldDB" id="A0A6J4J8S2"/>
<feature type="compositionally biased region" description="Low complexity" evidence="1">
    <location>
        <begin position="365"/>
        <end position="375"/>
    </location>
</feature>
<evidence type="ECO:0000313" key="2">
    <source>
        <dbReference type="EMBL" id="CAA9270978.1"/>
    </source>
</evidence>
<feature type="region of interest" description="Disordered" evidence="1">
    <location>
        <begin position="239"/>
        <end position="337"/>
    </location>
</feature>
<feature type="compositionally biased region" description="Basic residues" evidence="1">
    <location>
        <begin position="175"/>
        <end position="189"/>
    </location>
</feature>
<feature type="region of interest" description="Disordered" evidence="1">
    <location>
        <begin position="349"/>
        <end position="397"/>
    </location>
</feature>
<name>A0A6J4J8S2_9PROT</name>
<accession>A0A6J4J8S2</accession>
<feature type="compositionally biased region" description="Gly residues" evidence="1">
    <location>
        <begin position="286"/>
        <end position="307"/>
    </location>
</feature>
<feature type="non-terminal residue" evidence="2">
    <location>
        <position position="1"/>
    </location>
</feature>
<organism evidence="2">
    <name type="scientific">uncultured Acetobacteraceae bacterium</name>
    <dbReference type="NCBI Taxonomy" id="169975"/>
    <lineage>
        <taxon>Bacteria</taxon>
        <taxon>Pseudomonadati</taxon>
        <taxon>Pseudomonadota</taxon>
        <taxon>Alphaproteobacteria</taxon>
        <taxon>Acetobacterales</taxon>
        <taxon>Acetobacteraceae</taxon>
        <taxon>environmental samples</taxon>
    </lineage>
</organism>
<gene>
    <name evidence="2" type="ORF">AVDCRST_MAG04-3080</name>
</gene>
<feature type="compositionally biased region" description="Basic residues" evidence="1">
    <location>
        <begin position="376"/>
        <end position="386"/>
    </location>
</feature>
<feature type="region of interest" description="Disordered" evidence="1">
    <location>
        <begin position="1"/>
        <end position="202"/>
    </location>
</feature>
<protein>
    <submittedName>
        <fullName evidence="2">Uncharacterized protein</fullName>
    </submittedName>
</protein>
<feature type="compositionally biased region" description="Basic and acidic residues" evidence="1">
    <location>
        <begin position="252"/>
        <end position="262"/>
    </location>
</feature>
<feature type="compositionally biased region" description="Low complexity" evidence="1">
    <location>
        <begin position="17"/>
        <end position="26"/>
    </location>
</feature>